<feature type="binding site" evidence="10">
    <location>
        <position position="276"/>
    </location>
    <ligand>
        <name>beta-D-galactose</name>
        <dbReference type="ChEBI" id="CHEBI:27667"/>
    </ligand>
</feature>
<dbReference type="NCBIfam" id="NF008277">
    <property type="entry name" value="PRK11055.1"/>
    <property type="match status" value="1"/>
</dbReference>
<evidence type="ECO:0000256" key="10">
    <source>
        <dbReference type="PIRSR" id="PIRSR005096-2"/>
    </source>
</evidence>
<evidence type="ECO:0000256" key="2">
    <source>
        <dbReference type="ARBA" id="ARBA00005028"/>
    </source>
</evidence>
<evidence type="ECO:0000256" key="9">
    <source>
        <dbReference type="PIRSR" id="PIRSR005096-1"/>
    </source>
</evidence>
<dbReference type="EMBL" id="VVYW01000001">
    <property type="protein sequence ID" value="KAA5411408.1"/>
    <property type="molecule type" value="Genomic_DNA"/>
</dbReference>
<dbReference type="GO" id="GO:0006006">
    <property type="term" value="P:glucose metabolic process"/>
    <property type="evidence" value="ECO:0007669"/>
    <property type="project" value="TreeGrafter"/>
</dbReference>
<evidence type="ECO:0000256" key="3">
    <source>
        <dbReference type="ARBA" id="ARBA00006206"/>
    </source>
</evidence>
<dbReference type="GO" id="GO:0004034">
    <property type="term" value="F:aldose 1-epimerase activity"/>
    <property type="evidence" value="ECO:0007669"/>
    <property type="project" value="UniProtKB-EC"/>
</dbReference>
<dbReference type="InterPro" id="IPR011013">
    <property type="entry name" value="Gal_mutarotase_sf_dom"/>
</dbReference>
<comment type="similarity">
    <text evidence="3 8">Belongs to the aldose epimerase family.</text>
</comment>
<dbReference type="AlphaFoldDB" id="A0A5M6AEV3"/>
<comment type="catalytic activity">
    <reaction evidence="8">
        <text>alpha-D-glucose = beta-D-glucose</text>
        <dbReference type="Rhea" id="RHEA:10264"/>
        <dbReference type="ChEBI" id="CHEBI:15903"/>
        <dbReference type="ChEBI" id="CHEBI:17925"/>
        <dbReference type="EC" id="5.1.3.3"/>
    </reaction>
</comment>
<keyword evidence="6 8" id="KW-0413">Isomerase</keyword>
<comment type="cofactor">
    <cofactor evidence="1">
        <name>Ca(2+)</name>
        <dbReference type="ChEBI" id="CHEBI:29108"/>
    </cofactor>
</comment>
<dbReference type="Gene3D" id="2.70.98.10">
    <property type="match status" value="1"/>
</dbReference>
<name>A0A5M6AEV3_9BACE</name>
<dbReference type="Proteomes" id="UP000325055">
    <property type="component" value="Unassembled WGS sequence"/>
</dbReference>
<comment type="caution">
    <text evidence="11">The sequence shown here is derived from an EMBL/GenBank/DDBJ whole genome shotgun (WGS) entry which is preliminary data.</text>
</comment>
<dbReference type="PANTHER" id="PTHR10091:SF0">
    <property type="entry name" value="GALACTOSE MUTAROTASE"/>
    <property type="match status" value="1"/>
</dbReference>
<dbReference type="GO" id="GO:0005737">
    <property type="term" value="C:cytoplasm"/>
    <property type="evidence" value="ECO:0007669"/>
    <property type="project" value="TreeGrafter"/>
</dbReference>
<comment type="pathway">
    <text evidence="2 8">Carbohydrate metabolism; hexose metabolism.</text>
</comment>
<evidence type="ECO:0000256" key="6">
    <source>
        <dbReference type="ARBA" id="ARBA00023235"/>
    </source>
</evidence>
<evidence type="ECO:0000256" key="7">
    <source>
        <dbReference type="ARBA" id="ARBA00023277"/>
    </source>
</evidence>
<dbReference type="EC" id="5.1.3.3" evidence="8"/>
<dbReference type="InterPro" id="IPR015443">
    <property type="entry name" value="Aldose_1-epimerase"/>
</dbReference>
<sequence>MKRTFYIVLITAGFLLSSCVSGDFISLSGLSSDNFRMVVDQKKTRLYRLQNAASIEVCITNYGARVVSIMTPDKDGQQQDIVCGFDNISDYRRYRQNFGSVVGRYIGRILGARFAIDGTVYNLQAGSGGHCSHGGYPGFADRVWTVKKSNRRCLQLLYASPDGENGFPGNLTLSVTYRLTDDNELSILYEAETDKPTVLNPSNHSFFNLSGNLSRDVLDEVLWVDADSIAEYDVDKCVTGRMLSVKGTPFDFTSTWRIGDRIDEPDRQLAVTKGYDHTWKVNWQNNGLHKAALITDKESGRVMEVYTTEPGIHLYTANGHNGKLKGKQGITYPHRNAICFETMHFADSPNKPQFPTTLLKPGVKFRSETVFKFGVTVN</sequence>
<dbReference type="PANTHER" id="PTHR10091">
    <property type="entry name" value="ALDOSE-1-EPIMERASE"/>
    <property type="match status" value="1"/>
</dbReference>
<protein>
    <recommendedName>
        <fullName evidence="8">Aldose 1-epimerase</fullName>
        <ecNumber evidence="8">5.1.3.3</ecNumber>
    </recommendedName>
</protein>
<comment type="subunit">
    <text evidence="4">Monomer.</text>
</comment>
<dbReference type="InterPro" id="IPR008183">
    <property type="entry name" value="Aldose_1/G6P_1-epimerase"/>
</dbReference>
<keyword evidence="5" id="KW-0106">Calcium</keyword>
<evidence type="ECO:0000313" key="11">
    <source>
        <dbReference type="EMBL" id="KAA5411408.1"/>
    </source>
</evidence>
<dbReference type="RefSeq" id="WP_149949176.1">
    <property type="nucleotide sequence ID" value="NZ_JBBNHH010000002.1"/>
</dbReference>
<organism evidence="11 12">
    <name type="scientific">Bacteroides cellulosilyticus</name>
    <dbReference type="NCBI Taxonomy" id="246787"/>
    <lineage>
        <taxon>Bacteria</taxon>
        <taxon>Pseudomonadati</taxon>
        <taxon>Bacteroidota</taxon>
        <taxon>Bacteroidia</taxon>
        <taxon>Bacteroidales</taxon>
        <taxon>Bacteroidaceae</taxon>
        <taxon>Bacteroides</taxon>
    </lineage>
</organism>
<evidence type="ECO:0000256" key="1">
    <source>
        <dbReference type="ARBA" id="ARBA00001913"/>
    </source>
</evidence>
<dbReference type="UniPathway" id="UPA00242"/>
<evidence type="ECO:0000256" key="8">
    <source>
        <dbReference type="PIRNR" id="PIRNR005096"/>
    </source>
</evidence>
<evidence type="ECO:0000313" key="12">
    <source>
        <dbReference type="Proteomes" id="UP000325055"/>
    </source>
</evidence>
<evidence type="ECO:0000256" key="4">
    <source>
        <dbReference type="ARBA" id="ARBA00011245"/>
    </source>
</evidence>
<dbReference type="CDD" id="cd09019">
    <property type="entry name" value="galactose_mutarotase_like"/>
    <property type="match status" value="1"/>
</dbReference>
<dbReference type="SUPFAM" id="SSF74650">
    <property type="entry name" value="Galactose mutarotase-like"/>
    <property type="match status" value="1"/>
</dbReference>
<dbReference type="Pfam" id="PF01263">
    <property type="entry name" value="Aldose_epim"/>
    <property type="match status" value="1"/>
</dbReference>
<accession>A0A5M6AEV3</accession>
<dbReference type="PROSITE" id="PS51257">
    <property type="entry name" value="PROKAR_LIPOPROTEIN"/>
    <property type="match status" value="1"/>
</dbReference>
<keyword evidence="7 8" id="KW-0119">Carbohydrate metabolism</keyword>
<gene>
    <name evidence="11" type="ORF">F2Y86_01430</name>
</gene>
<evidence type="ECO:0000256" key="5">
    <source>
        <dbReference type="ARBA" id="ARBA00022837"/>
    </source>
</evidence>
<dbReference type="GO" id="GO:0030246">
    <property type="term" value="F:carbohydrate binding"/>
    <property type="evidence" value="ECO:0007669"/>
    <property type="project" value="InterPro"/>
</dbReference>
<proteinExistence type="inferred from homology"/>
<dbReference type="GO" id="GO:0033499">
    <property type="term" value="P:galactose catabolic process via UDP-galactose, Leloir pathway"/>
    <property type="evidence" value="ECO:0007669"/>
    <property type="project" value="TreeGrafter"/>
</dbReference>
<feature type="active site" description="Proton acceptor" evidence="9">
    <location>
        <position position="341"/>
    </location>
</feature>
<dbReference type="InterPro" id="IPR014718">
    <property type="entry name" value="GH-type_carb-bd"/>
</dbReference>
<dbReference type="PIRSF" id="PIRSF005096">
    <property type="entry name" value="GALM"/>
    <property type="match status" value="1"/>
</dbReference>
<dbReference type="InterPro" id="IPR047215">
    <property type="entry name" value="Galactose_mutarotase-like"/>
</dbReference>
<reference evidence="11 12" key="1">
    <citation type="journal article" date="2019" name="Nat. Med.">
        <title>A library of human gut bacterial isolates paired with longitudinal multiomics data enables mechanistic microbiome research.</title>
        <authorList>
            <person name="Poyet M."/>
            <person name="Groussin M."/>
            <person name="Gibbons S.M."/>
            <person name="Avila-Pacheco J."/>
            <person name="Jiang X."/>
            <person name="Kearney S.M."/>
            <person name="Perrotta A.R."/>
            <person name="Berdy B."/>
            <person name="Zhao S."/>
            <person name="Lieberman T.D."/>
            <person name="Swanson P.K."/>
            <person name="Smith M."/>
            <person name="Roesemann S."/>
            <person name="Alexander J.E."/>
            <person name="Rich S.A."/>
            <person name="Livny J."/>
            <person name="Vlamakis H."/>
            <person name="Clish C."/>
            <person name="Bullock K."/>
            <person name="Deik A."/>
            <person name="Scott J."/>
            <person name="Pierce K.A."/>
            <person name="Xavier R.J."/>
            <person name="Alm E.J."/>
        </authorList>
    </citation>
    <scope>NUCLEOTIDE SEQUENCE [LARGE SCALE GENOMIC DNA]</scope>
    <source>
        <strain evidence="11 12">BIOML-A7</strain>
    </source>
</reference>
<feature type="active site" description="Proton donor" evidence="9">
    <location>
        <position position="204"/>
    </location>
</feature>